<reference evidence="1" key="1">
    <citation type="submission" date="2020-09" db="EMBL/GenBank/DDBJ databases">
        <title>Comparative genome analyses of four rice-infecting Rhizoctonia solani isolates reveal extensive enrichment of homogalacturonan modification genes.</title>
        <authorList>
            <person name="Lee D.-Y."/>
            <person name="Jeon J."/>
            <person name="Kim K.-T."/>
            <person name="Cheong K."/>
            <person name="Song H."/>
            <person name="Choi G."/>
            <person name="Ko J."/>
            <person name="Opiyo S.O."/>
            <person name="Zuo S."/>
            <person name="Madhav S."/>
            <person name="Lee Y.-H."/>
            <person name="Wang G.-L."/>
        </authorList>
    </citation>
    <scope>NUCLEOTIDE SEQUENCE</scope>
    <source>
        <strain evidence="1">AG1-IA B2</strain>
    </source>
</reference>
<dbReference type="CDD" id="cd09272">
    <property type="entry name" value="RNase_HI_RT_Ty1"/>
    <property type="match status" value="1"/>
</dbReference>
<sequence>MSSTKSILSAAFQLKDLGEVKQFLGLEIDWDRKKGTTQLLQQKYVHNLLLELGLENCKPIYLPMESALQLPVHSSKPNETPLSDKDIKFMRNKPYSRVLGLLNWLANGTRLDIAHACLFLGQHAKQPGPLHWMALMQVVRYLRTMYNSGIVFACGSGLTLVGYSNSDHGGEYTQLHVVYRLRFHAWGSAILHKAIKQSCVAKLSAEAKYAALYKCATQSVWLCRLVSDFLLKTSNPIEIWMDSQLAMKIALRNGFSGRTKHINIDYHYLRNLVQNKEITLTWVPGQENIANICTKPLPRPRFHELLLLLCFDVSFDKSTLL</sequence>
<evidence type="ECO:0000313" key="2">
    <source>
        <dbReference type="Proteomes" id="UP000614334"/>
    </source>
</evidence>
<dbReference type="Proteomes" id="UP000614334">
    <property type="component" value="Unassembled WGS sequence"/>
</dbReference>
<dbReference type="AlphaFoldDB" id="A0A8H7I591"/>
<evidence type="ECO:0000313" key="1">
    <source>
        <dbReference type="EMBL" id="KAF8750125.1"/>
    </source>
</evidence>
<comment type="caution">
    <text evidence="1">The sequence shown here is derived from an EMBL/GenBank/DDBJ whole genome shotgun (WGS) entry which is preliminary data.</text>
</comment>
<dbReference type="PANTHER" id="PTHR11439">
    <property type="entry name" value="GAG-POL-RELATED RETROTRANSPOSON"/>
    <property type="match status" value="1"/>
</dbReference>
<protein>
    <submittedName>
        <fullName evidence="1">Gag-polypeptide of LTR copia-type</fullName>
    </submittedName>
</protein>
<gene>
    <name evidence="1" type="ORF">RHS01_09592</name>
</gene>
<accession>A0A8H7I591</accession>
<organism evidence="1 2">
    <name type="scientific">Rhizoctonia solani</name>
    <dbReference type="NCBI Taxonomy" id="456999"/>
    <lineage>
        <taxon>Eukaryota</taxon>
        <taxon>Fungi</taxon>
        <taxon>Dikarya</taxon>
        <taxon>Basidiomycota</taxon>
        <taxon>Agaricomycotina</taxon>
        <taxon>Agaricomycetes</taxon>
        <taxon>Cantharellales</taxon>
        <taxon>Ceratobasidiaceae</taxon>
        <taxon>Rhizoctonia</taxon>
    </lineage>
</organism>
<name>A0A8H7I591_9AGAM</name>
<dbReference type="PANTHER" id="PTHR11439:SF467">
    <property type="entry name" value="INTEGRASE CATALYTIC DOMAIN-CONTAINING PROTEIN"/>
    <property type="match status" value="1"/>
</dbReference>
<proteinExistence type="predicted"/>
<dbReference type="EMBL" id="JACYCF010000022">
    <property type="protein sequence ID" value="KAF8750125.1"/>
    <property type="molecule type" value="Genomic_DNA"/>
</dbReference>